<evidence type="ECO:0000259" key="1">
    <source>
        <dbReference type="Pfam" id="PF04471"/>
    </source>
</evidence>
<evidence type="ECO:0000313" key="3">
    <source>
        <dbReference type="Proteomes" id="UP000199170"/>
    </source>
</evidence>
<name>A0A1H3J0F0_9EURY</name>
<dbReference type="GO" id="GO:0004519">
    <property type="term" value="F:endonuclease activity"/>
    <property type="evidence" value="ECO:0007669"/>
    <property type="project" value="UniProtKB-KW"/>
</dbReference>
<keyword evidence="2" id="KW-0255">Endonuclease</keyword>
<evidence type="ECO:0000313" key="2">
    <source>
        <dbReference type="EMBL" id="SDY33431.1"/>
    </source>
</evidence>
<dbReference type="GO" id="GO:0003677">
    <property type="term" value="F:DNA binding"/>
    <property type="evidence" value="ECO:0007669"/>
    <property type="project" value="InterPro"/>
</dbReference>
<organism evidence="2 3">
    <name type="scientific">Halobellus clavatus</name>
    <dbReference type="NCBI Taxonomy" id="660517"/>
    <lineage>
        <taxon>Archaea</taxon>
        <taxon>Methanobacteriati</taxon>
        <taxon>Methanobacteriota</taxon>
        <taxon>Stenosarchaea group</taxon>
        <taxon>Halobacteria</taxon>
        <taxon>Halobacteriales</taxon>
        <taxon>Haloferacaceae</taxon>
        <taxon>Halobellus</taxon>
    </lineage>
</organism>
<gene>
    <name evidence="2" type="ORF">SAMN04487946_111107</name>
</gene>
<keyword evidence="2" id="KW-0378">Hydrolase</keyword>
<protein>
    <submittedName>
        <fullName evidence="2">Restriction endonuclease</fullName>
    </submittedName>
</protein>
<accession>A0A1H3J0F0</accession>
<dbReference type="Proteomes" id="UP000199170">
    <property type="component" value="Unassembled WGS sequence"/>
</dbReference>
<proteinExistence type="predicted"/>
<dbReference type="GO" id="GO:0009307">
    <property type="term" value="P:DNA restriction-modification system"/>
    <property type="evidence" value="ECO:0007669"/>
    <property type="project" value="InterPro"/>
</dbReference>
<keyword evidence="3" id="KW-1185">Reference proteome</keyword>
<dbReference type="AlphaFoldDB" id="A0A1H3J0F0"/>
<keyword evidence="2" id="KW-0540">Nuclease</keyword>
<reference evidence="3" key="1">
    <citation type="submission" date="2016-10" db="EMBL/GenBank/DDBJ databases">
        <authorList>
            <person name="Varghese N."/>
            <person name="Submissions S."/>
        </authorList>
    </citation>
    <scope>NUCLEOTIDE SEQUENCE [LARGE SCALE GENOMIC DNA]</scope>
    <source>
        <strain evidence="3">CGMCC 1.10118</strain>
    </source>
</reference>
<dbReference type="OrthoDB" id="191533at2157"/>
<dbReference type="InterPro" id="IPR007560">
    <property type="entry name" value="Restrct_endonuc_IV_Mrr"/>
</dbReference>
<dbReference type="EMBL" id="FNPB01000011">
    <property type="protein sequence ID" value="SDY33431.1"/>
    <property type="molecule type" value="Genomic_DNA"/>
</dbReference>
<dbReference type="Pfam" id="PF04471">
    <property type="entry name" value="Mrr_cat"/>
    <property type="match status" value="1"/>
</dbReference>
<sequence length="386" mass="44561">MSNSRIEVALQTVGSDRFERLMHDLLEREGYTVDPTGTSGPDGGRDAFLVDGDRDGILHCSVQKDNWVGKAHDDIETAVENFDRDFDFYIFATTQDPSTTKRDRVEEELHEEWGIPTTVWDFSKIRNSLVGDRENNDLIREHLRVDPNRPFVDIESEVDDLYEDLLDRVKRRQAPDGTIVEDPALVVVHVIPQEAVDDHHDRYAGDLPHPPQFEKRDAYAVTRPKVKITENNRRFHDGTERERYTAIHRDGWTEGIFTALYPSDNPQLRTSIDRLIANFVHTALGTFDEADIYPPYYVYVSILGAEGYTLSRPSGSNRPPSNVRPFTEDEIRLNRVQIDNPDVDVPDVMRKTFDQLWRHGGWDHSVNYQASETDDGETVYEWNPYR</sequence>
<feature type="domain" description="Restriction endonuclease type IV Mrr" evidence="1">
    <location>
        <begin position="12"/>
        <end position="64"/>
    </location>
</feature>
<dbReference type="RefSeq" id="WP_089768631.1">
    <property type="nucleotide sequence ID" value="NZ_FNPB01000011.1"/>
</dbReference>
<dbReference type="GeneID" id="73607605"/>